<dbReference type="OrthoDB" id="4554527at2"/>
<sequence>MLEVTPMAAEVINELTSQSEGANDDIGLRFALATEQEQAALELSLSEVVDGDEVVAAPAGAKVMMEPAAAQYLDDKVLDVRQDEQGNPAFAIARQDHQEPQA</sequence>
<keyword evidence="2" id="KW-1185">Reference proteome</keyword>
<dbReference type="Proteomes" id="UP000199691">
    <property type="component" value="Unassembled WGS sequence"/>
</dbReference>
<dbReference type="Gene3D" id="2.60.300.12">
    <property type="entry name" value="HesB-like domain"/>
    <property type="match status" value="1"/>
</dbReference>
<proteinExistence type="predicted"/>
<evidence type="ECO:0000313" key="1">
    <source>
        <dbReference type="EMBL" id="SDO27628.1"/>
    </source>
</evidence>
<dbReference type="SUPFAM" id="SSF89360">
    <property type="entry name" value="HesB-like domain"/>
    <property type="match status" value="1"/>
</dbReference>
<dbReference type="STRING" id="641025.SAMN05421507_1023"/>
<gene>
    <name evidence="1" type="ORF">SAMN05421507_1023</name>
</gene>
<protein>
    <submittedName>
        <fullName evidence="1">Fe-S cluster assembly iron-binding protein IscA</fullName>
    </submittedName>
</protein>
<evidence type="ECO:0000313" key="2">
    <source>
        <dbReference type="Proteomes" id="UP000199691"/>
    </source>
</evidence>
<accession>A0A1H0I894</accession>
<dbReference type="InterPro" id="IPR035903">
    <property type="entry name" value="HesB-like_dom_sf"/>
</dbReference>
<name>A0A1H0I894_9PSEU</name>
<reference evidence="2" key="1">
    <citation type="submission" date="2016-10" db="EMBL/GenBank/DDBJ databases">
        <authorList>
            <person name="Varghese N."/>
            <person name="Submissions S."/>
        </authorList>
    </citation>
    <scope>NUCLEOTIDE SEQUENCE [LARGE SCALE GENOMIC DNA]</scope>
    <source>
        <strain evidence="2">CGMCC 4.6609</strain>
    </source>
</reference>
<dbReference type="EMBL" id="FNIX01000002">
    <property type="protein sequence ID" value="SDO27628.1"/>
    <property type="molecule type" value="Genomic_DNA"/>
</dbReference>
<organism evidence="1 2">
    <name type="scientific">Lentzea jiangxiensis</name>
    <dbReference type="NCBI Taxonomy" id="641025"/>
    <lineage>
        <taxon>Bacteria</taxon>
        <taxon>Bacillati</taxon>
        <taxon>Actinomycetota</taxon>
        <taxon>Actinomycetes</taxon>
        <taxon>Pseudonocardiales</taxon>
        <taxon>Pseudonocardiaceae</taxon>
        <taxon>Lentzea</taxon>
    </lineage>
</organism>
<dbReference type="RefSeq" id="WP_090096088.1">
    <property type="nucleotide sequence ID" value="NZ_FNIX01000002.1"/>
</dbReference>
<dbReference type="AlphaFoldDB" id="A0A1H0I894"/>